<proteinExistence type="predicted"/>
<dbReference type="EMBL" id="CAJRAF010000004">
    <property type="protein sequence ID" value="CAG5016174.1"/>
    <property type="molecule type" value="Genomic_DNA"/>
</dbReference>
<evidence type="ECO:0000313" key="2">
    <source>
        <dbReference type="Proteomes" id="UP000680038"/>
    </source>
</evidence>
<dbReference type="Proteomes" id="UP000680038">
    <property type="component" value="Unassembled WGS sequence"/>
</dbReference>
<protein>
    <submittedName>
        <fullName evidence="1">Uncharacterized protein</fullName>
    </submittedName>
</protein>
<reference evidence="1" key="1">
    <citation type="submission" date="2021-04" db="EMBL/GenBank/DDBJ databases">
        <authorList>
            <person name="Rodrigo-Torres L."/>
            <person name="Arahal R. D."/>
            <person name="Lucena T."/>
        </authorList>
    </citation>
    <scope>NUCLEOTIDE SEQUENCE</scope>
    <source>
        <strain evidence="1">CECT 9275</strain>
    </source>
</reference>
<comment type="caution">
    <text evidence="1">The sequence shown here is derived from an EMBL/GenBank/DDBJ whole genome shotgun (WGS) entry which is preliminary data.</text>
</comment>
<evidence type="ECO:0000313" key="1">
    <source>
        <dbReference type="EMBL" id="CAG5016174.1"/>
    </source>
</evidence>
<dbReference type="AlphaFoldDB" id="A0A916N7C9"/>
<gene>
    <name evidence="1" type="ORF">DYBT9275_05491</name>
</gene>
<name>A0A916N7C9_9BACT</name>
<sequence>MLSGFTQYLRFYLRVQTDIKMNLTKHSSQVFARFSLYYACLRSSLVF</sequence>
<organism evidence="1 2">
    <name type="scientific">Dyadobacter helix</name>
    <dbReference type="NCBI Taxonomy" id="2822344"/>
    <lineage>
        <taxon>Bacteria</taxon>
        <taxon>Pseudomonadati</taxon>
        <taxon>Bacteroidota</taxon>
        <taxon>Cytophagia</taxon>
        <taxon>Cytophagales</taxon>
        <taxon>Spirosomataceae</taxon>
        <taxon>Dyadobacter</taxon>
    </lineage>
</organism>
<accession>A0A916N7C9</accession>
<keyword evidence="2" id="KW-1185">Reference proteome</keyword>